<gene>
    <name evidence="9" type="ORF">CSX01_08565</name>
</gene>
<reference evidence="9 10" key="1">
    <citation type="submission" date="2017-10" db="EMBL/GenBank/DDBJ databases">
        <title>Resolving the taxonomy of Roseburia spp., Eubacterium rectale and Agathobacter spp. through phylogenomic analysis.</title>
        <authorList>
            <person name="Sheridan P.O."/>
            <person name="Walker A.W."/>
            <person name="Duncan S.H."/>
            <person name="Scott K.P."/>
            <person name="Toole P.W.O."/>
            <person name="Luis P."/>
            <person name="Flint H.J."/>
        </authorList>
    </citation>
    <scope>NUCLEOTIDE SEQUENCE [LARGE SCALE GENOMIC DNA]</scope>
    <source>
        <strain evidence="9 10">JK626</strain>
    </source>
</reference>
<evidence type="ECO:0000256" key="6">
    <source>
        <dbReference type="ARBA" id="ARBA00023136"/>
    </source>
</evidence>
<feature type="domain" description="ABC transmembrane type-1" evidence="8">
    <location>
        <begin position="70"/>
        <end position="261"/>
    </location>
</feature>
<evidence type="ECO:0000256" key="1">
    <source>
        <dbReference type="ARBA" id="ARBA00004651"/>
    </source>
</evidence>
<dbReference type="CDD" id="cd06261">
    <property type="entry name" value="TM_PBP2"/>
    <property type="match status" value="1"/>
</dbReference>
<evidence type="ECO:0000256" key="3">
    <source>
        <dbReference type="ARBA" id="ARBA00022475"/>
    </source>
</evidence>
<evidence type="ECO:0000259" key="8">
    <source>
        <dbReference type="PROSITE" id="PS50928"/>
    </source>
</evidence>
<keyword evidence="2 7" id="KW-0813">Transport</keyword>
<dbReference type="PANTHER" id="PTHR43744">
    <property type="entry name" value="ABC TRANSPORTER PERMEASE PROTEIN MG189-RELATED-RELATED"/>
    <property type="match status" value="1"/>
</dbReference>
<feature type="transmembrane region" description="Helical" evidence="7">
    <location>
        <begin position="182"/>
        <end position="205"/>
    </location>
</feature>
<keyword evidence="3" id="KW-1003">Cell membrane</keyword>
<proteinExistence type="inferred from homology"/>
<dbReference type="Pfam" id="PF00528">
    <property type="entry name" value="BPD_transp_1"/>
    <property type="match status" value="1"/>
</dbReference>
<dbReference type="InterPro" id="IPR000515">
    <property type="entry name" value="MetI-like"/>
</dbReference>
<dbReference type="PROSITE" id="PS50928">
    <property type="entry name" value="ABC_TM1"/>
    <property type="match status" value="1"/>
</dbReference>
<feature type="transmembrane region" description="Helical" evidence="7">
    <location>
        <begin position="138"/>
        <end position="161"/>
    </location>
</feature>
<dbReference type="Proteomes" id="UP000225889">
    <property type="component" value="Unassembled WGS sequence"/>
</dbReference>
<organism evidence="9 10">
    <name type="scientific">Pseudobutyrivibrio ruminis</name>
    <dbReference type="NCBI Taxonomy" id="46206"/>
    <lineage>
        <taxon>Bacteria</taxon>
        <taxon>Bacillati</taxon>
        <taxon>Bacillota</taxon>
        <taxon>Clostridia</taxon>
        <taxon>Lachnospirales</taxon>
        <taxon>Lachnospiraceae</taxon>
        <taxon>Pseudobutyrivibrio</taxon>
    </lineage>
</organism>
<feature type="transmembrane region" description="Helical" evidence="7">
    <location>
        <begin position="107"/>
        <end position="126"/>
    </location>
</feature>
<dbReference type="InterPro" id="IPR035906">
    <property type="entry name" value="MetI-like_sf"/>
</dbReference>
<protein>
    <submittedName>
        <fullName evidence="9">Carbohydrate ABC transporter permease</fullName>
    </submittedName>
</protein>
<dbReference type="GO" id="GO:0005886">
    <property type="term" value="C:plasma membrane"/>
    <property type="evidence" value="ECO:0007669"/>
    <property type="project" value="UniProtKB-SubCell"/>
</dbReference>
<feature type="transmembrane region" description="Helical" evidence="7">
    <location>
        <begin position="12"/>
        <end position="34"/>
    </location>
</feature>
<reference evidence="9 10" key="2">
    <citation type="submission" date="2017-10" db="EMBL/GenBank/DDBJ databases">
        <authorList>
            <person name="Banno H."/>
            <person name="Chua N.-H."/>
        </authorList>
    </citation>
    <scope>NUCLEOTIDE SEQUENCE [LARGE SCALE GENOMIC DNA]</scope>
    <source>
        <strain evidence="9 10">JK626</strain>
    </source>
</reference>
<dbReference type="RefSeq" id="WP_090150183.1">
    <property type="nucleotide sequence ID" value="NZ_PDYF01000013.1"/>
</dbReference>
<dbReference type="SUPFAM" id="SSF161098">
    <property type="entry name" value="MetI-like"/>
    <property type="match status" value="1"/>
</dbReference>
<accession>A0A2G3DUQ1</accession>
<evidence type="ECO:0000256" key="5">
    <source>
        <dbReference type="ARBA" id="ARBA00022989"/>
    </source>
</evidence>
<feature type="transmembrane region" description="Helical" evidence="7">
    <location>
        <begin position="73"/>
        <end position="95"/>
    </location>
</feature>
<dbReference type="PANTHER" id="PTHR43744:SF12">
    <property type="entry name" value="ABC TRANSPORTER PERMEASE PROTEIN MG189-RELATED"/>
    <property type="match status" value="1"/>
</dbReference>
<keyword evidence="6 7" id="KW-0472">Membrane</keyword>
<keyword evidence="5 7" id="KW-1133">Transmembrane helix</keyword>
<comment type="caution">
    <text evidence="9">The sequence shown here is derived from an EMBL/GenBank/DDBJ whole genome shotgun (WGS) entry which is preliminary data.</text>
</comment>
<evidence type="ECO:0000256" key="2">
    <source>
        <dbReference type="ARBA" id="ARBA00022448"/>
    </source>
</evidence>
<sequence length="276" mass="30413">MRKIKPIRIIIYLFLIIMAVIYLAPLLWVLIVAFKDNNHELMVAPFSLPQSPSFANFTFAWTAGKLGIATLNSFLVCTISLILSMLIGSMAAFGIARLRWKFARLSLTYFLLGMMIPVHCVLIPLFSRFSSFGLNNSLVGLILPYVTCSLPVTIFIMVGFFEGLPNELIESACIDGATIYQIFYGVCLPLGKTGLFVTGLMTFVANWNELLLAMVFISDDLKKTLPVSLSKFVGPYNTNYTQMFAAIIIAIIPTIVVYCAFSNQIVDGLTAGAVKG</sequence>
<feature type="transmembrane region" description="Helical" evidence="7">
    <location>
        <begin position="240"/>
        <end position="261"/>
    </location>
</feature>
<evidence type="ECO:0000313" key="10">
    <source>
        <dbReference type="Proteomes" id="UP000225889"/>
    </source>
</evidence>
<keyword evidence="4 7" id="KW-0812">Transmembrane</keyword>
<dbReference type="Gene3D" id="1.10.3720.10">
    <property type="entry name" value="MetI-like"/>
    <property type="match status" value="1"/>
</dbReference>
<name>A0A2G3DUQ1_9FIRM</name>
<evidence type="ECO:0000256" key="4">
    <source>
        <dbReference type="ARBA" id="ARBA00022692"/>
    </source>
</evidence>
<dbReference type="AlphaFoldDB" id="A0A2G3DUQ1"/>
<comment type="similarity">
    <text evidence="7">Belongs to the binding-protein-dependent transport system permease family.</text>
</comment>
<comment type="subcellular location">
    <subcellularLocation>
        <location evidence="1 7">Cell membrane</location>
        <topology evidence="1 7">Multi-pass membrane protein</topology>
    </subcellularLocation>
</comment>
<evidence type="ECO:0000256" key="7">
    <source>
        <dbReference type="RuleBase" id="RU363032"/>
    </source>
</evidence>
<dbReference type="GO" id="GO:0055085">
    <property type="term" value="P:transmembrane transport"/>
    <property type="evidence" value="ECO:0007669"/>
    <property type="project" value="InterPro"/>
</dbReference>
<evidence type="ECO:0000313" key="9">
    <source>
        <dbReference type="EMBL" id="PHU34738.1"/>
    </source>
</evidence>
<dbReference type="EMBL" id="PDYF01000013">
    <property type="protein sequence ID" value="PHU34738.1"/>
    <property type="molecule type" value="Genomic_DNA"/>
</dbReference>